<dbReference type="FunFam" id="3.60.40.10:FF:000058">
    <property type="entry name" value="Stage II sporulation protein E"/>
    <property type="match status" value="1"/>
</dbReference>
<organism evidence="4 5">
    <name type="scientific">Streptomyces bauhiniae</name>
    <dbReference type="NCBI Taxonomy" id="2340725"/>
    <lineage>
        <taxon>Bacteria</taxon>
        <taxon>Bacillati</taxon>
        <taxon>Actinomycetota</taxon>
        <taxon>Actinomycetes</taxon>
        <taxon>Kitasatosporales</taxon>
        <taxon>Streptomycetaceae</taxon>
        <taxon>Streptomyces</taxon>
    </lineage>
</organism>
<evidence type="ECO:0000313" key="4">
    <source>
        <dbReference type="EMBL" id="TGN75591.1"/>
    </source>
</evidence>
<keyword evidence="5" id="KW-1185">Reference proteome</keyword>
<keyword evidence="1" id="KW-0378">Hydrolase</keyword>
<comment type="caution">
    <text evidence="4">The sequence shown here is derived from an EMBL/GenBank/DDBJ whole genome shotgun (WGS) entry which is preliminary data.</text>
</comment>
<dbReference type="SMART" id="SM00331">
    <property type="entry name" value="PP2C_SIG"/>
    <property type="match status" value="1"/>
</dbReference>
<dbReference type="RefSeq" id="WP_135786746.1">
    <property type="nucleotide sequence ID" value="NZ_SRRT01000005.1"/>
</dbReference>
<dbReference type="PANTHER" id="PTHR43156">
    <property type="entry name" value="STAGE II SPORULATION PROTEIN E-RELATED"/>
    <property type="match status" value="1"/>
</dbReference>
<keyword evidence="2" id="KW-0472">Membrane</keyword>
<dbReference type="InterPro" id="IPR052016">
    <property type="entry name" value="Bact_Sigma-Reg"/>
</dbReference>
<sequence>MSGKEALVERLRRVSGKSPWVLAACVLAAGGLLTAFAPRPYVGLPLLAASPLMAGAMLSFRTALGFACVAVAASVGLDLYRERPASALWVDLAVIGLIGALALAVNALVESQRRDLAQARGIAEAVQRAVLPQPPVRVGPLAVASGYTAAQVEAQIGGDLFAVQDTPFGVRMIIGDVRGKGLQAVAAVSVAIGAFRQEAEYAPDLAALAERLDDALAREAGRELAQDIATEDFATALLAEVSVRGDVVRLLNRGHPAPYLVHEGQVTRLDASVPQMPLGMGLTGLVPGPDGAQADVLSLPVGALLLLVTDGVTEARNSEGLFYDPCSSCLVGRSFDSPESLVRALTTDVHRWTGGGQQDDMAILAVAQKPVAPDCPRGAGSVTRD</sequence>
<reference evidence="4 5" key="1">
    <citation type="submission" date="2019-04" db="EMBL/GenBank/DDBJ databases">
        <title>Streptomyces sp. nov. Bv016 isolated from bark of Buahinia variegata.</title>
        <authorList>
            <person name="Kanchanasin P."/>
            <person name="Tanasupawat S."/>
            <person name="Yuki M."/>
            <person name="Kudo T."/>
        </authorList>
    </citation>
    <scope>NUCLEOTIDE SEQUENCE [LARGE SCALE GENOMIC DNA]</scope>
    <source>
        <strain evidence="4 5">Bv016</strain>
    </source>
</reference>
<name>A0A4Z1D2K9_9ACTN</name>
<feature type="transmembrane region" description="Helical" evidence="2">
    <location>
        <begin position="58"/>
        <end position="80"/>
    </location>
</feature>
<keyword evidence="2" id="KW-1133">Transmembrane helix</keyword>
<evidence type="ECO:0000256" key="2">
    <source>
        <dbReference type="SAM" id="Phobius"/>
    </source>
</evidence>
<evidence type="ECO:0000259" key="3">
    <source>
        <dbReference type="SMART" id="SM00331"/>
    </source>
</evidence>
<gene>
    <name evidence="4" type="ORF">E5083_18130</name>
</gene>
<dbReference type="GeneID" id="95449520"/>
<dbReference type="InterPro" id="IPR036457">
    <property type="entry name" value="PPM-type-like_dom_sf"/>
</dbReference>
<dbReference type="Pfam" id="PF07228">
    <property type="entry name" value="SpoIIE"/>
    <property type="match status" value="1"/>
</dbReference>
<accession>A0A4Z1D2K9</accession>
<dbReference type="GO" id="GO:0016791">
    <property type="term" value="F:phosphatase activity"/>
    <property type="evidence" value="ECO:0007669"/>
    <property type="project" value="TreeGrafter"/>
</dbReference>
<evidence type="ECO:0000256" key="1">
    <source>
        <dbReference type="ARBA" id="ARBA00022801"/>
    </source>
</evidence>
<feature type="transmembrane region" description="Helical" evidence="2">
    <location>
        <begin position="87"/>
        <end position="109"/>
    </location>
</feature>
<protein>
    <submittedName>
        <fullName evidence="4">Serine/threonine-protein phosphatase</fullName>
    </submittedName>
</protein>
<feature type="domain" description="PPM-type phosphatase" evidence="3">
    <location>
        <begin position="141"/>
        <end position="368"/>
    </location>
</feature>
<dbReference type="AlphaFoldDB" id="A0A4Z1D2K9"/>
<proteinExistence type="predicted"/>
<dbReference type="Proteomes" id="UP000298159">
    <property type="component" value="Unassembled WGS sequence"/>
</dbReference>
<feature type="transmembrane region" description="Helical" evidence="2">
    <location>
        <begin position="20"/>
        <end position="38"/>
    </location>
</feature>
<keyword evidence="2" id="KW-0812">Transmembrane</keyword>
<dbReference type="SUPFAM" id="SSF81606">
    <property type="entry name" value="PP2C-like"/>
    <property type="match status" value="1"/>
</dbReference>
<dbReference type="PANTHER" id="PTHR43156:SF2">
    <property type="entry name" value="STAGE II SPORULATION PROTEIN E"/>
    <property type="match status" value="1"/>
</dbReference>
<evidence type="ECO:0000313" key="5">
    <source>
        <dbReference type="Proteomes" id="UP000298159"/>
    </source>
</evidence>
<dbReference type="EMBL" id="SRRT01000005">
    <property type="protein sequence ID" value="TGN75591.1"/>
    <property type="molecule type" value="Genomic_DNA"/>
</dbReference>
<dbReference type="InterPro" id="IPR001932">
    <property type="entry name" value="PPM-type_phosphatase-like_dom"/>
</dbReference>
<dbReference type="Gene3D" id="3.60.40.10">
    <property type="entry name" value="PPM-type phosphatase domain"/>
    <property type="match status" value="1"/>
</dbReference>